<dbReference type="RefSeq" id="XP_034011914.1">
    <property type="nucleotide sequence ID" value="XM_034156033.1"/>
</dbReference>
<comment type="caution">
    <text evidence="2">The sequence shown here is derived from an EMBL/GenBank/DDBJ whole genome shotgun (WGS) entry which is preliminary data.</text>
</comment>
<dbReference type="GeneID" id="54781939"/>
<protein>
    <recommendedName>
        <fullName evidence="1">F-box domain-containing protein</fullName>
    </recommendedName>
</protein>
<evidence type="ECO:0000313" key="2">
    <source>
        <dbReference type="EMBL" id="KAA8901343.1"/>
    </source>
</evidence>
<dbReference type="EMBL" id="SWFT01000104">
    <property type="protein sequence ID" value="KAA8901343.1"/>
    <property type="molecule type" value="Genomic_DNA"/>
</dbReference>
<dbReference type="VEuPathDB" id="FungiDB:DIURU_003288"/>
<dbReference type="PROSITE" id="PS50181">
    <property type="entry name" value="FBOX"/>
    <property type="match status" value="1"/>
</dbReference>
<gene>
    <name evidence="2" type="ORF">DIURU_003288</name>
</gene>
<feature type="domain" description="F-box" evidence="1">
    <location>
        <begin position="8"/>
        <end position="34"/>
    </location>
</feature>
<organism evidence="2 3">
    <name type="scientific">Diutina rugosa</name>
    <name type="common">Yeast</name>
    <name type="synonym">Candida rugosa</name>
    <dbReference type="NCBI Taxonomy" id="5481"/>
    <lineage>
        <taxon>Eukaryota</taxon>
        <taxon>Fungi</taxon>
        <taxon>Dikarya</taxon>
        <taxon>Ascomycota</taxon>
        <taxon>Saccharomycotina</taxon>
        <taxon>Pichiomycetes</taxon>
        <taxon>Debaryomycetaceae</taxon>
        <taxon>Diutina</taxon>
    </lineage>
</organism>
<proteinExistence type="predicted"/>
<name>A0A642ULS8_DIURU</name>
<accession>A0A642ULS8</accession>
<evidence type="ECO:0000259" key="1">
    <source>
        <dbReference type="PROSITE" id="PS50181"/>
    </source>
</evidence>
<dbReference type="AlphaFoldDB" id="A0A642ULS8"/>
<dbReference type="Proteomes" id="UP000449547">
    <property type="component" value="Unassembled WGS sequence"/>
</dbReference>
<evidence type="ECO:0000313" key="3">
    <source>
        <dbReference type="Proteomes" id="UP000449547"/>
    </source>
</evidence>
<keyword evidence="3" id="KW-1185">Reference proteome</keyword>
<sequence length="662" mass="75129">MDVQPEKTLRLETLPNEILSEIYAHLGVADLCRFFLNLELSKFTARLADHLKTLVVHVTPDELSYDNSPWINFSTYARLPPCKISVCTPCGQLDLTKWHLNQVKYSQLTLSVQHIPKYYSGVDLTGINGRVSKVSIFGCIELNPNTIPRSVRKLSLDGCRTKLPLNFEHLTQLTHFRAKRFTPAGTLVLPSSVTDIEICDNLRLTFNATSLPNLKNFKGPFFYIIKGTCVKLSCVSSANYWSPEMWREMTITDGICFKEMSSTQLQEVVLLGQHHGVDATNVFTDNQMSQLTMLRAHTLSVRDMDMLFAMKVLQIKFDKVLNQFTRLPPNVDEFVMVSSQPVTGIPSQLKVFGYKNLDNPEVNDIVINSETVRYVNILRARTVTLNCIKLTRLAVAAVRSVGYPNAPNIVNLKVDGTKVPLKQFPRLVHLSMRKVNQAVEISHRLKSVILKRMKLSRVALTAKHVEILHCKFWSNFKRPQIEAKFLKLLDTVLDRADGIKCQYLSCSKPGRIGSIPRMVEKLYISYLNDQWVEKCKGRRGGIPILATLERCDRLKSVEIGYADFRNLYHDGITLPSSIRSVALCRVKWGDHAKLRFTGLTHLVHLECDSAATVEQLGYPPGSPPPSLVCNGTVTFQPHFLPPLKSQDNQLRRVYEKNEWDEF</sequence>
<dbReference type="InterPro" id="IPR001810">
    <property type="entry name" value="F-box_dom"/>
</dbReference>
<reference evidence="2 3" key="1">
    <citation type="submission" date="2019-07" db="EMBL/GenBank/DDBJ databases">
        <title>Genome assembly of two rare yeast pathogens: Diutina rugosa and Trichomonascus ciferrii.</title>
        <authorList>
            <person name="Mixao V."/>
            <person name="Saus E."/>
            <person name="Hansen A."/>
            <person name="Lass-Flor C."/>
            <person name="Gabaldon T."/>
        </authorList>
    </citation>
    <scope>NUCLEOTIDE SEQUENCE [LARGE SCALE GENOMIC DNA]</scope>
    <source>
        <strain evidence="2 3">CBS 613</strain>
    </source>
</reference>